<dbReference type="EMBL" id="JAPEIS010000011">
    <property type="protein sequence ID" value="KAJ8062039.1"/>
    <property type="molecule type" value="Genomic_DNA"/>
</dbReference>
<organism evidence="1 2">
    <name type="scientific">Sclerotinia nivalis</name>
    <dbReference type="NCBI Taxonomy" id="352851"/>
    <lineage>
        <taxon>Eukaryota</taxon>
        <taxon>Fungi</taxon>
        <taxon>Dikarya</taxon>
        <taxon>Ascomycota</taxon>
        <taxon>Pezizomycotina</taxon>
        <taxon>Leotiomycetes</taxon>
        <taxon>Helotiales</taxon>
        <taxon>Sclerotiniaceae</taxon>
        <taxon>Sclerotinia</taxon>
    </lineage>
</organism>
<comment type="caution">
    <text evidence="1">The sequence shown here is derived from an EMBL/GenBank/DDBJ whole genome shotgun (WGS) entry which is preliminary data.</text>
</comment>
<dbReference type="AlphaFoldDB" id="A0A9X0AFT2"/>
<gene>
    <name evidence="1" type="ORF">OCU04_009819</name>
</gene>
<sequence>MYSYIDWEIRQVSRINLLSDDQVFEELKDVMNGYGYSWRTIAYGLQVRYRRRCLRLEHFEPGNIVYEWNVLCDERLAWKYHGRPSFMSLKFNRACLVNLKTIPNRAGLGFEAKQMTENNIDRSFAFPIDMNLTVGKPDYTICDGQFGGEEGENIRLELGYFYHEGPEFRVDYIHERVEY</sequence>
<name>A0A9X0AFT2_9HELO</name>
<protein>
    <submittedName>
        <fullName evidence="1">Uncharacterized protein</fullName>
    </submittedName>
</protein>
<keyword evidence="2" id="KW-1185">Reference proteome</keyword>
<evidence type="ECO:0000313" key="1">
    <source>
        <dbReference type="EMBL" id="KAJ8062039.1"/>
    </source>
</evidence>
<evidence type="ECO:0000313" key="2">
    <source>
        <dbReference type="Proteomes" id="UP001152300"/>
    </source>
</evidence>
<proteinExistence type="predicted"/>
<accession>A0A9X0AFT2</accession>
<dbReference type="Proteomes" id="UP001152300">
    <property type="component" value="Unassembled WGS sequence"/>
</dbReference>
<reference evidence="1" key="1">
    <citation type="submission" date="2022-11" db="EMBL/GenBank/DDBJ databases">
        <title>Genome Resource of Sclerotinia nivalis Strain SnTB1, a Plant Pathogen Isolated from American Ginseng.</title>
        <authorList>
            <person name="Fan S."/>
        </authorList>
    </citation>
    <scope>NUCLEOTIDE SEQUENCE</scope>
    <source>
        <strain evidence="1">SnTB1</strain>
    </source>
</reference>
<dbReference type="OrthoDB" id="3540123at2759"/>